<gene>
    <name evidence="8" type="ORF">CAL29_27105</name>
</gene>
<evidence type="ECO:0008006" key="10">
    <source>
        <dbReference type="Google" id="ProtNLM"/>
    </source>
</evidence>
<reference evidence="9" key="1">
    <citation type="submission" date="2017-05" db="EMBL/GenBank/DDBJ databases">
        <title>Complete and WGS of Bordetella genogroups.</title>
        <authorList>
            <person name="Spilker T."/>
            <person name="Lipuma J."/>
        </authorList>
    </citation>
    <scope>NUCLEOTIDE SEQUENCE [LARGE SCALE GENOMIC DNA]</scope>
    <source>
        <strain evidence="9">AU16122</strain>
    </source>
</reference>
<dbReference type="GO" id="GO:0051287">
    <property type="term" value="F:NAD binding"/>
    <property type="evidence" value="ECO:0007669"/>
    <property type="project" value="InterPro"/>
</dbReference>
<dbReference type="InterPro" id="IPR029753">
    <property type="entry name" value="D-isomer_DH_CS"/>
</dbReference>
<evidence type="ECO:0000256" key="3">
    <source>
        <dbReference type="ARBA" id="ARBA00023002"/>
    </source>
</evidence>
<evidence type="ECO:0000256" key="5">
    <source>
        <dbReference type="RuleBase" id="RU003719"/>
    </source>
</evidence>
<evidence type="ECO:0000256" key="4">
    <source>
        <dbReference type="ARBA" id="ARBA00023027"/>
    </source>
</evidence>
<dbReference type="InterPro" id="IPR006140">
    <property type="entry name" value="D-isomer_DH_NAD-bd"/>
</dbReference>
<evidence type="ECO:0000259" key="7">
    <source>
        <dbReference type="Pfam" id="PF02826"/>
    </source>
</evidence>
<sequence>MAASTEPGTGPGIILCTQAPDDYASRRLSAYGSVVVAPDLSEAGLVKLAPKARAIVVRGQTHITKAVIDAAPGLQVIGRTGVGYDMIDVAAAAARGVPVVYTPGVGARAVAEGSMAFMLSLCKMLPYWDAELKAGNWASRFGLQAGDLAGHTLGIVGLGRIGGLVARMARVFEMDVIAYSPTTPAERAREHHAELVSLDELMRRSHFIALHCPYTKETHGLIDRARLALVQEGTMLVNLSRGGVVESLDLLDEMLETGRLGGVALDVFEPEPPDTSHPIFRRKNCITSPHTMGTTKGAWAAIMKSMADDMAAVMDGAAPRHQVSLGGRAQ</sequence>
<evidence type="ECO:0000313" key="8">
    <source>
        <dbReference type="EMBL" id="OZI31562.1"/>
    </source>
</evidence>
<proteinExistence type="inferred from homology"/>
<comment type="caution">
    <text evidence="8">The sequence shown here is derived from an EMBL/GenBank/DDBJ whole genome shotgun (WGS) entry which is preliminary data.</text>
</comment>
<dbReference type="PROSITE" id="PS00065">
    <property type="entry name" value="D_2_HYDROXYACID_DH_1"/>
    <property type="match status" value="1"/>
</dbReference>
<accession>A0A261S3Q0</accession>
<dbReference type="SUPFAM" id="SSF51735">
    <property type="entry name" value="NAD(P)-binding Rossmann-fold domains"/>
    <property type="match status" value="1"/>
</dbReference>
<protein>
    <recommendedName>
        <fullName evidence="10">Hydroxyacid dehydrogenase</fullName>
    </recommendedName>
</protein>
<dbReference type="EMBL" id="NEVM01000005">
    <property type="protein sequence ID" value="OZI31562.1"/>
    <property type="molecule type" value="Genomic_DNA"/>
</dbReference>
<dbReference type="InterPro" id="IPR006139">
    <property type="entry name" value="D-isomer_2_OHA_DH_cat_dom"/>
</dbReference>
<comment type="similarity">
    <text evidence="1 5">Belongs to the D-isomer specific 2-hydroxyacid dehydrogenase family.</text>
</comment>
<dbReference type="InterPro" id="IPR036291">
    <property type="entry name" value="NAD(P)-bd_dom_sf"/>
</dbReference>
<dbReference type="InterPro" id="IPR029752">
    <property type="entry name" value="D-isomer_DH_CS1"/>
</dbReference>
<evidence type="ECO:0000256" key="1">
    <source>
        <dbReference type="ARBA" id="ARBA00005854"/>
    </source>
</evidence>
<dbReference type="Pfam" id="PF02826">
    <property type="entry name" value="2-Hacid_dh_C"/>
    <property type="match status" value="1"/>
</dbReference>
<dbReference type="RefSeq" id="WP_094855969.1">
    <property type="nucleotide sequence ID" value="NZ_NEVM01000005.1"/>
</dbReference>
<feature type="domain" description="D-isomer specific 2-hydroxyacid dehydrogenase catalytic" evidence="6">
    <location>
        <begin position="18"/>
        <end position="323"/>
    </location>
</feature>
<dbReference type="GO" id="GO:0016616">
    <property type="term" value="F:oxidoreductase activity, acting on the CH-OH group of donors, NAD or NADP as acceptor"/>
    <property type="evidence" value="ECO:0007669"/>
    <property type="project" value="InterPro"/>
</dbReference>
<name>A0A261S3Q0_9BORD</name>
<dbReference type="PANTHER" id="PTHR42789">
    <property type="entry name" value="D-ISOMER SPECIFIC 2-HYDROXYACID DEHYDROGENASE FAMILY PROTEIN (AFU_ORTHOLOGUE AFUA_6G10090)"/>
    <property type="match status" value="1"/>
</dbReference>
<dbReference type="InterPro" id="IPR050857">
    <property type="entry name" value="D-2-hydroxyacid_DH"/>
</dbReference>
<dbReference type="Proteomes" id="UP000216020">
    <property type="component" value="Unassembled WGS sequence"/>
</dbReference>
<keyword evidence="4" id="KW-0520">NAD</keyword>
<feature type="domain" description="D-isomer specific 2-hydroxyacid dehydrogenase NAD-binding" evidence="7">
    <location>
        <begin position="115"/>
        <end position="291"/>
    </location>
</feature>
<evidence type="ECO:0000313" key="9">
    <source>
        <dbReference type="Proteomes" id="UP000216020"/>
    </source>
</evidence>
<dbReference type="PROSITE" id="PS00671">
    <property type="entry name" value="D_2_HYDROXYACID_DH_3"/>
    <property type="match status" value="1"/>
</dbReference>
<dbReference type="Gene3D" id="3.40.50.720">
    <property type="entry name" value="NAD(P)-binding Rossmann-like Domain"/>
    <property type="match status" value="2"/>
</dbReference>
<dbReference type="SUPFAM" id="SSF52283">
    <property type="entry name" value="Formate/glycerate dehydrogenase catalytic domain-like"/>
    <property type="match status" value="1"/>
</dbReference>
<dbReference type="OrthoDB" id="9805416at2"/>
<dbReference type="PANTHER" id="PTHR42789:SF1">
    <property type="entry name" value="D-ISOMER SPECIFIC 2-HYDROXYACID DEHYDROGENASE FAMILY PROTEIN (AFU_ORTHOLOGUE AFUA_6G10090)"/>
    <property type="match status" value="1"/>
</dbReference>
<dbReference type="AlphaFoldDB" id="A0A261S3Q0"/>
<keyword evidence="9" id="KW-1185">Reference proteome</keyword>
<dbReference type="CDD" id="cd12173">
    <property type="entry name" value="PGDH_4"/>
    <property type="match status" value="1"/>
</dbReference>
<evidence type="ECO:0000259" key="6">
    <source>
        <dbReference type="Pfam" id="PF00389"/>
    </source>
</evidence>
<evidence type="ECO:0000256" key="2">
    <source>
        <dbReference type="ARBA" id="ARBA00022605"/>
    </source>
</evidence>
<dbReference type="GO" id="GO:0008652">
    <property type="term" value="P:amino acid biosynthetic process"/>
    <property type="evidence" value="ECO:0007669"/>
    <property type="project" value="UniProtKB-KW"/>
</dbReference>
<keyword evidence="2" id="KW-0028">Amino-acid biosynthesis</keyword>
<keyword evidence="3 5" id="KW-0560">Oxidoreductase</keyword>
<organism evidence="8 9">
    <name type="scientific">Bordetella genomosp. 10</name>
    <dbReference type="NCBI Taxonomy" id="1416804"/>
    <lineage>
        <taxon>Bacteria</taxon>
        <taxon>Pseudomonadati</taxon>
        <taxon>Pseudomonadota</taxon>
        <taxon>Betaproteobacteria</taxon>
        <taxon>Burkholderiales</taxon>
        <taxon>Alcaligenaceae</taxon>
        <taxon>Bordetella</taxon>
    </lineage>
</organism>
<dbReference type="Pfam" id="PF00389">
    <property type="entry name" value="2-Hacid_dh"/>
    <property type="match status" value="1"/>
</dbReference>